<dbReference type="Proteomes" id="UP000178315">
    <property type="component" value="Unassembled WGS sequence"/>
</dbReference>
<protein>
    <recommendedName>
        <fullName evidence="3">Response regulatory domain-containing protein</fullName>
    </recommendedName>
</protein>
<dbReference type="InterPro" id="IPR001789">
    <property type="entry name" value="Sig_transdc_resp-reg_receiver"/>
</dbReference>
<feature type="modified residue" description="4-aspartylphosphate" evidence="2">
    <location>
        <position position="60"/>
    </location>
</feature>
<sequence>MMEKNKKRHTILVIEDEEPILRVIIEKLSLHNFNTITAGTIEDALNTLQDEARIDAVWLDHYLPGGKSGIDFVRAIKKSVVWKHLPIFVVSNTAGKDKIKQYREMGITQYFVKVENHLGKIVEEIETYLKQAV</sequence>
<dbReference type="PANTHER" id="PTHR44591">
    <property type="entry name" value="STRESS RESPONSE REGULATOR PROTEIN 1"/>
    <property type="match status" value="1"/>
</dbReference>
<dbReference type="Gene3D" id="3.40.50.2300">
    <property type="match status" value="1"/>
</dbReference>
<dbReference type="EMBL" id="MHJU01000029">
    <property type="protein sequence ID" value="OGY72558.1"/>
    <property type="molecule type" value="Genomic_DNA"/>
</dbReference>
<dbReference type="AlphaFoldDB" id="A0A1G2A6P8"/>
<evidence type="ECO:0000256" key="2">
    <source>
        <dbReference type="PROSITE-ProRule" id="PRU00169"/>
    </source>
</evidence>
<dbReference type="PROSITE" id="PS50110">
    <property type="entry name" value="RESPONSE_REGULATORY"/>
    <property type="match status" value="1"/>
</dbReference>
<feature type="domain" description="Response regulatory" evidence="3">
    <location>
        <begin position="10"/>
        <end position="128"/>
    </location>
</feature>
<proteinExistence type="predicted"/>
<accession>A0A1G2A6P8</accession>
<dbReference type="SMART" id="SM00448">
    <property type="entry name" value="REC"/>
    <property type="match status" value="1"/>
</dbReference>
<dbReference type="CDD" id="cd00156">
    <property type="entry name" value="REC"/>
    <property type="match status" value="1"/>
</dbReference>
<dbReference type="SUPFAM" id="SSF52172">
    <property type="entry name" value="CheY-like"/>
    <property type="match status" value="1"/>
</dbReference>
<dbReference type="InterPro" id="IPR011006">
    <property type="entry name" value="CheY-like_superfamily"/>
</dbReference>
<comment type="caution">
    <text evidence="4">The sequence shown here is derived from an EMBL/GenBank/DDBJ whole genome shotgun (WGS) entry which is preliminary data.</text>
</comment>
<evidence type="ECO:0000313" key="5">
    <source>
        <dbReference type="Proteomes" id="UP000178315"/>
    </source>
</evidence>
<reference evidence="4 5" key="1">
    <citation type="journal article" date="2016" name="Nat. Commun.">
        <title>Thousands of microbial genomes shed light on interconnected biogeochemical processes in an aquifer system.</title>
        <authorList>
            <person name="Anantharaman K."/>
            <person name="Brown C.T."/>
            <person name="Hug L.A."/>
            <person name="Sharon I."/>
            <person name="Castelle C.J."/>
            <person name="Probst A.J."/>
            <person name="Thomas B.C."/>
            <person name="Singh A."/>
            <person name="Wilkins M.J."/>
            <person name="Karaoz U."/>
            <person name="Brodie E.L."/>
            <person name="Williams K.H."/>
            <person name="Hubbard S.S."/>
            <person name="Banfield J.F."/>
        </authorList>
    </citation>
    <scope>NUCLEOTIDE SEQUENCE [LARGE SCALE GENOMIC DNA]</scope>
</reference>
<gene>
    <name evidence="4" type="ORF">A3H61_01820</name>
</gene>
<evidence type="ECO:0000313" key="4">
    <source>
        <dbReference type="EMBL" id="OGY72558.1"/>
    </source>
</evidence>
<name>A0A1G2A6P8_9BACT</name>
<dbReference type="PANTHER" id="PTHR44591:SF3">
    <property type="entry name" value="RESPONSE REGULATORY DOMAIN-CONTAINING PROTEIN"/>
    <property type="match status" value="1"/>
</dbReference>
<evidence type="ECO:0000256" key="1">
    <source>
        <dbReference type="ARBA" id="ARBA00022553"/>
    </source>
</evidence>
<dbReference type="InterPro" id="IPR050595">
    <property type="entry name" value="Bact_response_regulator"/>
</dbReference>
<dbReference type="GO" id="GO:0000160">
    <property type="term" value="P:phosphorelay signal transduction system"/>
    <property type="evidence" value="ECO:0007669"/>
    <property type="project" value="InterPro"/>
</dbReference>
<evidence type="ECO:0000259" key="3">
    <source>
        <dbReference type="PROSITE" id="PS50110"/>
    </source>
</evidence>
<dbReference type="Pfam" id="PF00072">
    <property type="entry name" value="Response_reg"/>
    <property type="match status" value="1"/>
</dbReference>
<organism evidence="4 5">
    <name type="scientific">Candidatus Jacksonbacteria bacterium RIFCSPLOWO2_02_FULL_44_20</name>
    <dbReference type="NCBI Taxonomy" id="1798460"/>
    <lineage>
        <taxon>Bacteria</taxon>
        <taxon>Candidatus Jacksoniibacteriota</taxon>
    </lineage>
</organism>
<keyword evidence="1 2" id="KW-0597">Phosphoprotein</keyword>